<reference evidence="9" key="1">
    <citation type="submission" date="2017-01" db="EMBL/GenBank/DDBJ databases">
        <authorList>
            <person name="Varghese N."/>
            <person name="Submissions S."/>
        </authorList>
    </citation>
    <scope>NUCLEOTIDE SEQUENCE [LARGE SCALE GENOMIC DNA]</scope>
    <source>
        <strain evidence="9">type strain: HArc-</strain>
    </source>
</reference>
<dbReference type="InterPro" id="IPR053934">
    <property type="entry name" value="HTTM_dom"/>
</dbReference>
<evidence type="ECO:0000256" key="2">
    <source>
        <dbReference type="ARBA" id="ARBA00022692"/>
    </source>
</evidence>
<gene>
    <name evidence="8" type="ORF">SAMN05421752_101261</name>
</gene>
<keyword evidence="2 6" id="KW-0812">Transmembrane</keyword>
<feature type="transmembrane region" description="Helical" evidence="6">
    <location>
        <begin position="59"/>
        <end position="76"/>
    </location>
</feature>
<evidence type="ECO:0000256" key="6">
    <source>
        <dbReference type="SAM" id="Phobius"/>
    </source>
</evidence>
<feature type="transmembrane region" description="Helical" evidence="6">
    <location>
        <begin position="260"/>
        <end position="278"/>
    </location>
</feature>
<feature type="compositionally biased region" description="Polar residues" evidence="5">
    <location>
        <begin position="21"/>
        <end position="32"/>
    </location>
</feature>
<dbReference type="PANTHER" id="PTHR39535">
    <property type="entry name" value="SPORULATION-DELAYING PROTEIN SDPB"/>
    <property type="match status" value="1"/>
</dbReference>
<proteinExistence type="predicted"/>
<evidence type="ECO:0000256" key="3">
    <source>
        <dbReference type="ARBA" id="ARBA00022989"/>
    </source>
</evidence>
<evidence type="ECO:0000256" key="1">
    <source>
        <dbReference type="ARBA" id="ARBA00004127"/>
    </source>
</evidence>
<name>A0A1N7CCZ8_9EURY</name>
<evidence type="ECO:0000313" key="9">
    <source>
        <dbReference type="Proteomes" id="UP000185936"/>
    </source>
</evidence>
<sequence length="548" mass="61571">MCLSVQQAYASLPESRDTDTITRMSQDQSPQPTLRDRLTTSCDWVGRATRRRLAIDRRGLAAFRISIGVLLLVDLLRRTRMFEAFYTDAGVLPREALFSDYSSIYSLHALSGEAWIQGLLFLVAGVFALALVCGYHTRIAAVVSWLLLISLHIRNPMILNAGDVLLRMLLFWSLFLPLGARWSVDAYRSEPDTHHSTTLASVATMAILLQILLMYVTNAIHKTRSDMWMGGEAVVHIFQADHLTILLGNTLAGHTMLLEGFTYAWMGLILLSPLLLLLTGIPRAAFTTLFVGMHLGMLVTLRIDLFPVVVVAGLLLFYPPVVWDWVATLATRLGIAEHLRSGLERLQMTLPDTSMKPSFFGQQNERETSVRSAVSTRGRVFFATVIPWLILVLVVLSNAEAVDYTEVPDPGDEVLDTIQSSQSWRMFAPNPTSTAQWLVVPGELADGSTVDALHEAEVDWDRPPNVDETYETSRERKYISNMRYAGNENHRSYFANHLCERWNSEHETELESVTVYGMSDRSGPYDDEPDIAEFTLIEYDCSGEFIQN</sequence>
<dbReference type="GO" id="GO:0012505">
    <property type="term" value="C:endomembrane system"/>
    <property type="evidence" value="ECO:0007669"/>
    <property type="project" value="UniProtKB-SubCell"/>
</dbReference>
<evidence type="ECO:0000313" key="8">
    <source>
        <dbReference type="EMBL" id="SIR61347.1"/>
    </source>
</evidence>
<dbReference type="STRING" id="308853.SAMN05421752_101261"/>
<dbReference type="SMART" id="SM00752">
    <property type="entry name" value="HTTM"/>
    <property type="match status" value="1"/>
</dbReference>
<keyword evidence="4 6" id="KW-0472">Membrane</keyword>
<dbReference type="Pfam" id="PF05090">
    <property type="entry name" value="HTTM"/>
    <property type="match status" value="1"/>
</dbReference>
<dbReference type="InterPro" id="IPR052964">
    <property type="entry name" value="Sporulation_signal_mat"/>
</dbReference>
<dbReference type="EMBL" id="FTNR01000001">
    <property type="protein sequence ID" value="SIR61347.1"/>
    <property type="molecule type" value="Genomic_DNA"/>
</dbReference>
<feature type="domain" description="HTTM-like" evidence="7">
    <location>
        <begin position="52"/>
        <end position="322"/>
    </location>
</feature>
<feature type="region of interest" description="Disordered" evidence="5">
    <location>
        <begin position="13"/>
        <end position="35"/>
    </location>
</feature>
<dbReference type="AlphaFoldDB" id="A0A1N7CCZ8"/>
<feature type="transmembrane region" description="Helical" evidence="6">
    <location>
        <begin position="380"/>
        <end position="399"/>
    </location>
</feature>
<feature type="transmembrane region" description="Helical" evidence="6">
    <location>
        <begin position="114"/>
        <end position="132"/>
    </location>
</feature>
<comment type="subcellular location">
    <subcellularLocation>
        <location evidence="1">Endomembrane system</location>
        <topology evidence="1">Multi-pass membrane protein</topology>
    </subcellularLocation>
</comment>
<accession>A0A1N7CCZ8</accession>
<evidence type="ECO:0000256" key="5">
    <source>
        <dbReference type="SAM" id="MobiDB-lite"/>
    </source>
</evidence>
<feature type="transmembrane region" description="Helical" evidence="6">
    <location>
        <begin position="196"/>
        <end position="217"/>
    </location>
</feature>
<keyword evidence="9" id="KW-1185">Reference proteome</keyword>
<keyword evidence="3 6" id="KW-1133">Transmembrane helix</keyword>
<feature type="transmembrane region" description="Helical" evidence="6">
    <location>
        <begin position="164"/>
        <end position="184"/>
    </location>
</feature>
<evidence type="ECO:0000259" key="7">
    <source>
        <dbReference type="SMART" id="SM00752"/>
    </source>
</evidence>
<dbReference type="InterPro" id="IPR011020">
    <property type="entry name" value="HTTM-like"/>
</dbReference>
<feature type="transmembrane region" description="Helical" evidence="6">
    <location>
        <begin position="309"/>
        <end position="330"/>
    </location>
</feature>
<dbReference type="Proteomes" id="UP000185936">
    <property type="component" value="Unassembled WGS sequence"/>
</dbReference>
<protein>
    <submittedName>
        <fullName evidence="8">Vitamin K-dependent gamma-carboxylase</fullName>
    </submittedName>
</protein>
<evidence type="ECO:0000256" key="4">
    <source>
        <dbReference type="ARBA" id="ARBA00023136"/>
    </source>
</evidence>
<organism evidence="8 9">
    <name type="scientific">Natronorubrum thiooxidans</name>
    <dbReference type="NCBI Taxonomy" id="308853"/>
    <lineage>
        <taxon>Archaea</taxon>
        <taxon>Methanobacteriati</taxon>
        <taxon>Methanobacteriota</taxon>
        <taxon>Stenosarchaea group</taxon>
        <taxon>Halobacteria</taxon>
        <taxon>Halobacteriales</taxon>
        <taxon>Natrialbaceae</taxon>
        <taxon>Natronorubrum</taxon>
    </lineage>
</organism>
<dbReference type="PANTHER" id="PTHR39535:SF2">
    <property type="entry name" value="HTTM DOMAIN-CONTAINING PROTEIN"/>
    <property type="match status" value="1"/>
</dbReference>